<comment type="catalytic activity">
    <reaction evidence="1">
        <text>ATP + protein L-histidine = ADP + protein N-phospho-L-histidine.</text>
        <dbReference type="EC" id="2.7.13.3"/>
    </reaction>
</comment>
<dbReference type="GO" id="GO:0005524">
    <property type="term" value="F:ATP binding"/>
    <property type="evidence" value="ECO:0007669"/>
    <property type="project" value="UniProtKB-KW"/>
</dbReference>
<keyword evidence="4" id="KW-0808">Transferase</keyword>
<evidence type="ECO:0000256" key="4">
    <source>
        <dbReference type="ARBA" id="ARBA00022679"/>
    </source>
</evidence>
<evidence type="ECO:0000256" key="6">
    <source>
        <dbReference type="ARBA" id="ARBA00022777"/>
    </source>
</evidence>
<evidence type="ECO:0000259" key="10">
    <source>
        <dbReference type="SMART" id="SM00387"/>
    </source>
</evidence>
<dbReference type="EC" id="2.7.13.3" evidence="2"/>
<dbReference type="GO" id="GO:0046983">
    <property type="term" value="F:protein dimerization activity"/>
    <property type="evidence" value="ECO:0007669"/>
    <property type="project" value="InterPro"/>
</dbReference>
<feature type="domain" description="Histidine kinase/HSP90-like ATPase" evidence="10">
    <location>
        <begin position="250"/>
        <end position="343"/>
    </location>
</feature>
<organism evidence="11 12">
    <name type="scientific">Spongiactinospora rosea</name>
    <dbReference type="NCBI Taxonomy" id="2248750"/>
    <lineage>
        <taxon>Bacteria</taxon>
        <taxon>Bacillati</taxon>
        <taxon>Actinomycetota</taxon>
        <taxon>Actinomycetes</taxon>
        <taxon>Streptosporangiales</taxon>
        <taxon>Streptosporangiaceae</taxon>
        <taxon>Spongiactinospora</taxon>
    </lineage>
</organism>
<keyword evidence="5" id="KW-0547">Nucleotide-binding</keyword>
<dbReference type="SMART" id="SM00387">
    <property type="entry name" value="HATPase_c"/>
    <property type="match status" value="1"/>
</dbReference>
<evidence type="ECO:0000256" key="2">
    <source>
        <dbReference type="ARBA" id="ARBA00012438"/>
    </source>
</evidence>
<keyword evidence="9" id="KW-0472">Membrane</keyword>
<dbReference type="Gene3D" id="1.20.5.1930">
    <property type="match status" value="1"/>
</dbReference>
<dbReference type="InterPro" id="IPR050482">
    <property type="entry name" value="Sensor_HK_TwoCompSys"/>
</dbReference>
<dbReference type="Pfam" id="PF07730">
    <property type="entry name" value="HisKA_3"/>
    <property type="match status" value="1"/>
</dbReference>
<evidence type="ECO:0000256" key="9">
    <source>
        <dbReference type="SAM" id="Phobius"/>
    </source>
</evidence>
<keyword evidence="9" id="KW-0812">Transmembrane</keyword>
<evidence type="ECO:0000256" key="7">
    <source>
        <dbReference type="ARBA" id="ARBA00022840"/>
    </source>
</evidence>
<evidence type="ECO:0000256" key="5">
    <source>
        <dbReference type="ARBA" id="ARBA00022741"/>
    </source>
</evidence>
<keyword evidence="9" id="KW-1133">Transmembrane helix</keyword>
<evidence type="ECO:0000256" key="8">
    <source>
        <dbReference type="ARBA" id="ARBA00023012"/>
    </source>
</evidence>
<dbReference type="EMBL" id="QMEY01000006">
    <property type="protein sequence ID" value="RBQ18882.1"/>
    <property type="molecule type" value="Genomic_DNA"/>
</dbReference>
<dbReference type="Gene3D" id="3.30.565.10">
    <property type="entry name" value="Histidine kinase-like ATPase, C-terminal domain"/>
    <property type="match status" value="1"/>
</dbReference>
<dbReference type="InterPro" id="IPR036890">
    <property type="entry name" value="HATPase_C_sf"/>
</dbReference>
<dbReference type="OrthoDB" id="227596at2"/>
<reference evidence="11 12" key="1">
    <citation type="submission" date="2018-06" db="EMBL/GenBank/DDBJ databases">
        <title>Sphaerisporangium craniellae sp. nov., isolated from a marine sponge in the South China Sea.</title>
        <authorList>
            <person name="Li L."/>
        </authorList>
    </citation>
    <scope>NUCLEOTIDE SEQUENCE [LARGE SCALE GENOMIC DNA]</scope>
    <source>
        <strain evidence="11 12">LHW63015</strain>
    </source>
</reference>
<dbReference type="Pfam" id="PF02518">
    <property type="entry name" value="HATPase_c"/>
    <property type="match status" value="1"/>
</dbReference>
<keyword evidence="8" id="KW-0902">Two-component regulatory system</keyword>
<dbReference type="Proteomes" id="UP000253303">
    <property type="component" value="Unassembled WGS sequence"/>
</dbReference>
<comment type="caution">
    <text evidence="11">The sequence shown here is derived from an EMBL/GenBank/DDBJ whole genome shotgun (WGS) entry which is preliminary data.</text>
</comment>
<gene>
    <name evidence="11" type="ORF">DP939_16915</name>
</gene>
<feature type="transmembrane region" description="Helical" evidence="9">
    <location>
        <begin position="50"/>
        <end position="68"/>
    </location>
</feature>
<dbReference type="PANTHER" id="PTHR24421:SF10">
    <property type="entry name" value="NITRATE_NITRITE SENSOR PROTEIN NARQ"/>
    <property type="match status" value="1"/>
</dbReference>
<dbReference type="InterPro" id="IPR003594">
    <property type="entry name" value="HATPase_dom"/>
</dbReference>
<dbReference type="RefSeq" id="WP_113981666.1">
    <property type="nucleotide sequence ID" value="NZ_QMEY01000006.1"/>
</dbReference>
<dbReference type="CDD" id="cd16917">
    <property type="entry name" value="HATPase_UhpB-NarQ-NarX-like"/>
    <property type="match status" value="1"/>
</dbReference>
<dbReference type="AlphaFoldDB" id="A0A366M0C6"/>
<name>A0A366M0C6_9ACTN</name>
<feature type="transmembrane region" description="Helical" evidence="9">
    <location>
        <begin position="102"/>
        <end position="125"/>
    </location>
</feature>
<keyword evidence="3" id="KW-0597">Phosphoprotein</keyword>
<dbReference type="SUPFAM" id="SSF55874">
    <property type="entry name" value="ATPase domain of HSP90 chaperone/DNA topoisomerase II/histidine kinase"/>
    <property type="match status" value="1"/>
</dbReference>
<feature type="transmembrane region" description="Helical" evidence="9">
    <location>
        <begin position="75"/>
        <end position="96"/>
    </location>
</feature>
<evidence type="ECO:0000313" key="11">
    <source>
        <dbReference type="EMBL" id="RBQ18882.1"/>
    </source>
</evidence>
<dbReference type="GO" id="GO:0016020">
    <property type="term" value="C:membrane"/>
    <property type="evidence" value="ECO:0007669"/>
    <property type="project" value="InterPro"/>
</dbReference>
<proteinExistence type="predicted"/>
<dbReference type="PANTHER" id="PTHR24421">
    <property type="entry name" value="NITRATE/NITRITE SENSOR PROTEIN NARX-RELATED"/>
    <property type="match status" value="1"/>
</dbReference>
<dbReference type="InterPro" id="IPR011712">
    <property type="entry name" value="Sig_transdc_His_kin_sub3_dim/P"/>
</dbReference>
<keyword evidence="7" id="KW-0067">ATP-binding</keyword>
<evidence type="ECO:0000256" key="3">
    <source>
        <dbReference type="ARBA" id="ARBA00022553"/>
    </source>
</evidence>
<accession>A0A366M0C6</accession>
<sequence length="345" mass="34878">MELIGVLAACAAAAVALAPRVPAQWAAVGGGGVSLAITVAHPLTGRHDASYGLIAEMAPLLLLTLLAVRTAPPRQAMLGAGLTGLAATLILVRVLWPGDDLLMAAGACAMWSFTAVAAGAAGLYLRSLDEGRRRSVAAARRAQRLALAADLHDFVAHDVSGMLVQAQAARMAQATLPPPVADALRRIEDGAQRALASLDRTVHMLHEDGEAAGRALPGLDGLARLAADYSPAAEVGLTIEPGLAGEVSREVSATIYRLVTEALTNARRHAPGAAKVEVEVVRAGGSAVRVRVTDDGGGRSEESGRGGFGLAGLAERVSVLGGSLSAGPAPGGWRVEAVLPAGGGA</sequence>
<evidence type="ECO:0000313" key="12">
    <source>
        <dbReference type="Proteomes" id="UP000253303"/>
    </source>
</evidence>
<keyword evidence="6 11" id="KW-0418">Kinase</keyword>
<evidence type="ECO:0000256" key="1">
    <source>
        <dbReference type="ARBA" id="ARBA00000085"/>
    </source>
</evidence>
<dbReference type="GO" id="GO:0000155">
    <property type="term" value="F:phosphorelay sensor kinase activity"/>
    <property type="evidence" value="ECO:0007669"/>
    <property type="project" value="InterPro"/>
</dbReference>
<keyword evidence="12" id="KW-1185">Reference proteome</keyword>
<protein>
    <recommendedName>
        <fullName evidence="2">histidine kinase</fullName>
        <ecNumber evidence="2">2.7.13.3</ecNumber>
    </recommendedName>
</protein>